<dbReference type="Gene3D" id="1.10.10.10">
    <property type="entry name" value="Winged helix-like DNA-binding domain superfamily/Winged helix DNA-binding domain"/>
    <property type="match status" value="1"/>
</dbReference>
<evidence type="ECO:0000256" key="3">
    <source>
        <dbReference type="ARBA" id="ARBA00022553"/>
    </source>
</evidence>
<evidence type="ECO:0000313" key="13">
    <source>
        <dbReference type="EMBL" id="MBX49838.1"/>
    </source>
</evidence>
<feature type="coiled-coil region" evidence="10">
    <location>
        <begin position="180"/>
        <end position="207"/>
    </location>
</feature>
<dbReference type="InterPro" id="IPR000232">
    <property type="entry name" value="HSF_DNA-bd"/>
</dbReference>
<evidence type="ECO:0000256" key="6">
    <source>
        <dbReference type="ARBA" id="ARBA00023125"/>
    </source>
</evidence>
<dbReference type="PANTHER" id="PTHR10015:SF169">
    <property type="entry name" value="HEAT STRESS TRANSCRIPTION FACTOR B-2B"/>
    <property type="match status" value="1"/>
</dbReference>
<dbReference type="GO" id="GO:0003700">
    <property type="term" value="F:DNA-binding transcription factor activity"/>
    <property type="evidence" value="ECO:0007669"/>
    <property type="project" value="InterPro"/>
</dbReference>
<keyword evidence="5" id="KW-0346">Stress response</keyword>
<evidence type="ECO:0000256" key="7">
    <source>
        <dbReference type="ARBA" id="ARBA00023163"/>
    </source>
</evidence>
<dbReference type="PROSITE" id="PS00434">
    <property type="entry name" value="HSF_DOMAIN"/>
    <property type="match status" value="1"/>
</dbReference>
<keyword evidence="6" id="KW-0238">DNA-binding</keyword>
<evidence type="ECO:0000256" key="10">
    <source>
        <dbReference type="SAM" id="Coils"/>
    </source>
</evidence>
<comment type="subcellular location">
    <subcellularLocation>
        <location evidence="1">Nucleus</location>
    </subcellularLocation>
</comment>
<dbReference type="EMBL" id="GGEC01069354">
    <property type="protein sequence ID" value="MBX49838.1"/>
    <property type="molecule type" value="Transcribed_RNA"/>
</dbReference>
<evidence type="ECO:0000256" key="1">
    <source>
        <dbReference type="ARBA" id="ARBA00004123"/>
    </source>
</evidence>
<dbReference type="PANTHER" id="PTHR10015">
    <property type="entry name" value="HEAT SHOCK TRANSCRIPTION FACTOR"/>
    <property type="match status" value="1"/>
</dbReference>
<dbReference type="GO" id="GO:0006357">
    <property type="term" value="P:regulation of transcription by RNA polymerase II"/>
    <property type="evidence" value="ECO:0007669"/>
    <property type="project" value="TreeGrafter"/>
</dbReference>
<evidence type="ECO:0000259" key="12">
    <source>
        <dbReference type="PROSITE" id="PS00434"/>
    </source>
</evidence>
<sequence>MPTVPGEQACDSAAVGGGGGAGDPQRSLPTPFLTKTYQLVEDHSVDELISWNDDGSTFIVWRPAEFARDLLPKYFKHNNFSSFVRQLNTYGFRKVAPDRWEFAHDCFRRGEKGLLRDIQRKKISAMGAATPAAAVVTVAAVAHAVSPTNSGDEQVISSNSCPNARAANAVIRTTSCTTTAPELLEENERLKKENSKLSHELIQLKGLCNKILSLMTNYASGQWDNNNNNKVAEGKPLELFPANQNVAMLEEAAVSGGVQVATALTDISPRLFGVSIGVKRVRRDEEEVEEEEDMRTGNQQHCEENELVAEVKGEPFNGKSGNFDNQEEPGNEHDLTICSR</sequence>
<dbReference type="InterPro" id="IPR036388">
    <property type="entry name" value="WH-like_DNA-bd_sf"/>
</dbReference>
<keyword evidence="8" id="KW-0539">Nucleus</keyword>
<evidence type="ECO:0000256" key="8">
    <source>
        <dbReference type="ARBA" id="ARBA00023242"/>
    </source>
</evidence>
<comment type="similarity">
    <text evidence="9">Belongs to the HSF family.</text>
</comment>
<keyword evidence="3" id="KW-0597">Phosphoprotein</keyword>
<evidence type="ECO:0000256" key="2">
    <source>
        <dbReference type="ARBA" id="ARBA00011233"/>
    </source>
</evidence>
<dbReference type="Pfam" id="PF00447">
    <property type="entry name" value="HSF_DNA-bind"/>
    <property type="match status" value="1"/>
</dbReference>
<evidence type="ECO:0000256" key="11">
    <source>
        <dbReference type="SAM" id="MobiDB-lite"/>
    </source>
</evidence>
<feature type="compositionally biased region" description="Basic and acidic residues" evidence="11">
    <location>
        <begin position="330"/>
        <end position="340"/>
    </location>
</feature>
<dbReference type="SUPFAM" id="SSF46785">
    <property type="entry name" value="Winged helix' DNA-binding domain"/>
    <property type="match status" value="1"/>
</dbReference>
<proteinExistence type="inferred from homology"/>
<dbReference type="SMART" id="SM00415">
    <property type="entry name" value="HSF"/>
    <property type="match status" value="1"/>
</dbReference>
<dbReference type="GO" id="GO:0000978">
    <property type="term" value="F:RNA polymerase II cis-regulatory region sequence-specific DNA binding"/>
    <property type="evidence" value="ECO:0007669"/>
    <property type="project" value="TreeGrafter"/>
</dbReference>
<dbReference type="AlphaFoldDB" id="A0A2P2P521"/>
<reference evidence="13" key="1">
    <citation type="submission" date="2018-02" db="EMBL/GenBank/DDBJ databases">
        <title>Rhizophora mucronata_Transcriptome.</title>
        <authorList>
            <person name="Meera S.P."/>
            <person name="Sreeshan A."/>
            <person name="Augustine A."/>
        </authorList>
    </citation>
    <scope>NUCLEOTIDE SEQUENCE</scope>
    <source>
        <tissue evidence="13">Leaf</tissue>
    </source>
</reference>
<protein>
    <submittedName>
        <fullName evidence="13">Heat stress transcription factor B-2b</fullName>
    </submittedName>
</protein>
<accession>A0A2P2P521</accession>
<name>A0A2P2P521_RHIMU</name>
<keyword evidence="10" id="KW-0175">Coiled coil</keyword>
<keyword evidence="4" id="KW-0805">Transcription regulation</keyword>
<evidence type="ECO:0000256" key="9">
    <source>
        <dbReference type="RuleBase" id="RU004020"/>
    </source>
</evidence>
<dbReference type="PRINTS" id="PR00056">
    <property type="entry name" value="HSFDOMAIN"/>
</dbReference>
<feature type="domain" description="HSF-type DNA-binding" evidence="12">
    <location>
        <begin position="71"/>
        <end position="95"/>
    </location>
</feature>
<evidence type="ECO:0000256" key="5">
    <source>
        <dbReference type="ARBA" id="ARBA00023016"/>
    </source>
</evidence>
<feature type="region of interest" description="Disordered" evidence="11">
    <location>
        <begin position="313"/>
        <end position="340"/>
    </location>
</feature>
<dbReference type="FunFam" id="1.10.10.10:FF:000037">
    <property type="entry name" value="Heat stress transcription factor B-4"/>
    <property type="match status" value="1"/>
</dbReference>
<feature type="region of interest" description="Disordered" evidence="11">
    <location>
        <begin position="1"/>
        <end position="27"/>
    </location>
</feature>
<keyword evidence="7" id="KW-0804">Transcription</keyword>
<evidence type="ECO:0000256" key="4">
    <source>
        <dbReference type="ARBA" id="ARBA00023015"/>
    </source>
</evidence>
<dbReference type="InterPro" id="IPR036390">
    <property type="entry name" value="WH_DNA-bd_sf"/>
</dbReference>
<comment type="subunit">
    <text evidence="2">Homotrimer.</text>
</comment>
<dbReference type="GO" id="GO:0005634">
    <property type="term" value="C:nucleus"/>
    <property type="evidence" value="ECO:0007669"/>
    <property type="project" value="UniProtKB-SubCell"/>
</dbReference>
<organism evidence="13">
    <name type="scientific">Rhizophora mucronata</name>
    <name type="common">Asiatic mangrove</name>
    <dbReference type="NCBI Taxonomy" id="61149"/>
    <lineage>
        <taxon>Eukaryota</taxon>
        <taxon>Viridiplantae</taxon>
        <taxon>Streptophyta</taxon>
        <taxon>Embryophyta</taxon>
        <taxon>Tracheophyta</taxon>
        <taxon>Spermatophyta</taxon>
        <taxon>Magnoliopsida</taxon>
        <taxon>eudicotyledons</taxon>
        <taxon>Gunneridae</taxon>
        <taxon>Pentapetalae</taxon>
        <taxon>rosids</taxon>
        <taxon>fabids</taxon>
        <taxon>Malpighiales</taxon>
        <taxon>Rhizophoraceae</taxon>
        <taxon>Rhizophora</taxon>
    </lineage>
</organism>